<dbReference type="SUPFAM" id="SSF56801">
    <property type="entry name" value="Acetyl-CoA synthetase-like"/>
    <property type="match status" value="1"/>
</dbReference>
<dbReference type="PANTHER" id="PTHR43201:SF32">
    <property type="entry name" value="2-SUCCINYLBENZOATE--COA LIGASE, CHLOROPLASTIC_PEROXISOMAL"/>
    <property type="match status" value="1"/>
</dbReference>
<evidence type="ECO:0000259" key="2">
    <source>
        <dbReference type="Pfam" id="PF13193"/>
    </source>
</evidence>
<accession>A0A2M8WNU6</accession>
<sequence>MKSILFSLPETMQLTCVRSGRHSDQAAFFNAVEARATAIREYLSSTPARVVIAISDPIDCIVSLFAVWECGACAVVVNPDIKAGERENVIASTGAALWLNDDEVAALPPQAADPDNIDGAALILMTSGTTGTPKGVTHSIDGLRARLDANLREIGPAALQNTLCILPLFFGHGLIGNALTALYAGQHLWLLPKIGIPEMASFGATLDTHQITFLSSVPSFWKMILATSAPPQAALQRVHVGSAPLALALWEKIARWCGTEAVFNTYGMTETANWISGGAFRDVDCCDGYVGKPWGGAFRVLRDNRLHRDGQGEIAVKSPGQMLGFWRDPLKTSKIMMGDYMLTGDLGHLAKDQSLTLIGRTKNEINVSGIKVLAEEVDMLLERHPDVAEACSFGIPDPVSGEKVAALVRLKSDSADAKELIAWCRENVRADAVPSKIEFVNEIPKNDRGKIARIEVKQQMLAKWF</sequence>
<dbReference type="AlphaFoldDB" id="A0A2M8WNU6"/>
<dbReference type="Gene3D" id="3.30.300.30">
    <property type="match status" value="1"/>
</dbReference>
<dbReference type="Pfam" id="PF00501">
    <property type="entry name" value="AMP-binding"/>
    <property type="match status" value="1"/>
</dbReference>
<evidence type="ECO:0000259" key="1">
    <source>
        <dbReference type="Pfam" id="PF00501"/>
    </source>
</evidence>
<feature type="domain" description="AMP-binding enzyme C-terminal" evidence="2">
    <location>
        <begin position="376"/>
        <end position="450"/>
    </location>
</feature>
<dbReference type="GO" id="GO:0006631">
    <property type="term" value="P:fatty acid metabolic process"/>
    <property type="evidence" value="ECO:0007669"/>
    <property type="project" value="TreeGrafter"/>
</dbReference>
<dbReference type="EMBL" id="PGTY01000001">
    <property type="protein sequence ID" value="PJI92581.1"/>
    <property type="molecule type" value="Genomic_DNA"/>
</dbReference>
<reference evidence="3 4" key="1">
    <citation type="submission" date="2017-11" db="EMBL/GenBank/DDBJ databases">
        <title>Genomic Encyclopedia of Archaeal and Bacterial Type Strains, Phase II (KMG-II): From Individual Species to Whole Genera.</title>
        <authorList>
            <person name="Goeker M."/>
        </authorList>
    </citation>
    <scope>NUCLEOTIDE SEQUENCE [LARGE SCALE GENOMIC DNA]</scope>
    <source>
        <strain evidence="3 4">DSM 29128</strain>
    </source>
</reference>
<name>A0A2M8WNU6_9RHOB</name>
<dbReference type="Proteomes" id="UP000228531">
    <property type="component" value="Unassembled WGS sequence"/>
</dbReference>
<comment type="caution">
    <text evidence="3">The sequence shown here is derived from an EMBL/GenBank/DDBJ whole genome shotgun (WGS) entry which is preliminary data.</text>
</comment>
<dbReference type="Pfam" id="PF13193">
    <property type="entry name" value="AMP-binding_C"/>
    <property type="match status" value="1"/>
</dbReference>
<keyword evidence="4" id="KW-1185">Reference proteome</keyword>
<dbReference type="InterPro" id="IPR042099">
    <property type="entry name" value="ANL_N_sf"/>
</dbReference>
<dbReference type="InterPro" id="IPR020845">
    <property type="entry name" value="AMP-binding_CS"/>
</dbReference>
<evidence type="ECO:0000313" key="4">
    <source>
        <dbReference type="Proteomes" id="UP000228531"/>
    </source>
</evidence>
<dbReference type="PROSITE" id="PS00455">
    <property type="entry name" value="AMP_BINDING"/>
    <property type="match status" value="1"/>
</dbReference>
<feature type="domain" description="AMP-dependent synthetase/ligase" evidence="1">
    <location>
        <begin position="109"/>
        <end position="326"/>
    </location>
</feature>
<proteinExistence type="predicted"/>
<protein>
    <submittedName>
        <fullName evidence="3">Acyl-CoA synthetase (AMP-forming)/AMP-acid ligase II</fullName>
    </submittedName>
</protein>
<dbReference type="InterPro" id="IPR025110">
    <property type="entry name" value="AMP-bd_C"/>
</dbReference>
<gene>
    <name evidence="3" type="ORF">BC777_1436</name>
</gene>
<dbReference type="InterPro" id="IPR000873">
    <property type="entry name" value="AMP-dep_synth/lig_dom"/>
</dbReference>
<organism evidence="3 4">
    <name type="scientific">Yoonia maricola</name>
    <dbReference type="NCBI Taxonomy" id="420999"/>
    <lineage>
        <taxon>Bacteria</taxon>
        <taxon>Pseudomonadati</taxon>
        <taxon>Pseudomonadota</taxon>
        <taxon>Alphaproteobacteria</taxon>
        <taxon>Rhodobacterales</taxon>
        <taxon>Paracoccaceae</taxon>
        <taxon>Yoonia</taxon>
    </lineage>
</organism>
<dbReference type="PANTHER" id="PTHR43201">
    <property type="entry name" value="ACYL-COA SYNTHETASE"/>
    <property type="match status" value="1"/>
</dbReference>
<dbReference type="Gene3D" id="3.40.50.12780">
    <property type="entry name" value="N-terminal domain of ligase-like"/>
    <property type="match status" value="1"/>
</dbReference>
<evidence type="ECO:0000313" key="3">
    <source>
        <dbReference type="EMBL" id="PJI92581.1"/>
    </source>
</evidence>
<dbReference type="InterPro" id="IPR045851">
    <property type="entry name" value="AMP-bd_C_sf"/>
</dbReference>
<dbReference type="CDD" id="cd04433">
    <property type="entry name" value="AFD_class_I"/>
    <property type="match status" value="1"/>
</dbReference>
<dbReference type="GO" id="GO:0031956">
    <property type="term" value="F:medium-chain fatty acid-CoA ligase activity"/>
    <property type="evidence" value="ECO:0007669"/>
    <property type="project" value="TreeGrafter"/>
</dbReference>
<keyword evidence="3" id="KW-0436">Ligase</keyword>